<keyword evidence="1" id="KW-0645">Protease</keyword>
<dbReference type="InterPro" id="IPR008969">
    <property type="entry name" value="CarboxyPept-like_regulatory"/>
</dbReference>
<organism evidence="1 2">
    <name type="scientific">Dyadobacter koreensis</name>
    <dbReference type="NCBI Taxonomy" id="408657"/>
    <lineage>
        <taxon>Bacteria</taxon>
        <taxon>Pseudomonadati</taxon>
        <taxon>Bacteroidota</taxon>
        <taxon>Cytophagia</taxon>
        <taxon>Cytophagales</taxon>
        <taxon>Spirosomataceae</taxon>
        <taxon>Dyadobacter</taxon>
    </lineage>
</organism>
<keyword evidence="2" id="KW-1185">Reference proteome</keyword>
<keyword evidence="1" id="KW-0378">Hydrolase</keyword>
<dbReference type="SUPFAM" id="SSF49464">
    <property type="entry name" value="Carboxypeptidase regulatory domain-like"/>
    <property type="match status" value="1"/>
</dbReference>
<reference evidence="1 2" key="1">
    <citation type="submission" date="2016-10" db="EMBL/GenBank/DDBJ databases">
        <authorList>
            <person name="de Groot N.N."/>
        </authorList>
    </citation>
    <scope>NUCLEOTIDE SEQUENCE [LARGE SCALE GENOMIC DNA]</scope>
    <source>
        <strain evidence="1 2">DSM 19938</strain>
    </source>
</reference>
<keyword evidence="1" id="KW-0121">Carboxypeptidase</keyword>
<accession>A0A1H6Q1L7</accession>
<dbReference type="STRING" id="408657.SAMN04487995_0176"/>
<protein>
    <submittedName>
        <fullName evidence="1">Carboxypeptidase regulatory-like domain-containing protein</fullName>
    </submittedName>
</protein>
<sequence>MFQYIKKIVGTNSEKQIAFAPLATPFTNEDFLFLDAEVYQRDPGRFYDEASEFSQKANSIVKKAGVWEIDSDNFLYDRYAEILNNARLIEDRDFNQDELEKQQSARKILYGADDLPTESFVRYKSFEKQYKQILQNVQSHQASEPSDRALWEAKLSELEDALRDKELEWKALGAKAVIENAMKAFDEPKENAERSAFAVQWQEAKTVFNTLKAENISSGAEIYPMGCIPNNLYQYNQQPWAKVHLNRNEIDALTDEFENNPESEALRSVFDQDDFVTLESIAFDICRVVLSRAWFKENLLFSKYWDYPGVQVSTSDTQSFQGTIPAYPTEFILVRNITPELAANSPGNETIKSELLAGSAVFLGPFLLKNAVASQLNPNVLQVQNYTAQQLKVLAGVPGQSITVHDRRTKKAAMGVLKTVHSNSMQKALSARSSLMLNAEKSPRLFRPTSNSGGRLTKPFEREGYIWVIDHWERKRAHPPVGFRLSGKIVDEKNTPIAGAQIDILSAALTIPKTLPTDEKGMFLDPTLKPGTYHLTVRKEGYSILERDIVLTGNLDLNALSINSIKPIDSFLLLGVVYKKLPKLPDPIPGEKYF</sequence>
<dbReference type="GO" id="GO:0004180">
    <property type="term" value="F:carboxypeptidase activity"/>
    <property type="evidence" value="ECO:0007669"/>
    <property type="project" value="UniProtKB-KW"/>
</dbReference>
<dbReference type="Gene3D" id="2.60.40.1120">
    <property type="entry name" value="Carboxypeptidase-like, regulatory domain"/>
    <property type="match status" value="1"/>
</dbReference>
<proteinExistence type="predicted"/>
<dbReference type="Pfam" id="PF13620">
    <property type="entry name" value="CarboxypepD_reg"/>
    <property type="match status" value="1"/>
</dbReference>
<evidence type="ECO:0000313" key="1">
    <source>
        <dbReference type="EMBL" id="SEI37751.1"/>
    </source>
</evidence>
<evidence type="ECO:0000313" key="2">
    <source>
        <dbReference type="Proteomes" id="UP000199532"/>
    </source>
</evidence>
<dbReference type="AlphaFoldDB" id="A0A1H6Q1L7"/>
<dbReference type="EMBL" id="FNXY01000001">
    <property type="protein sequence ID" value="SEI37751.1"/>
    <property type="molecule type" value="Genomic_DNA"/>
</dbReference>
<name>A0A1H6Q1L7_9BACT</name>
<dbReference type="Proteomes" id="UP000199532">
    <property type="component" value="Unassembled WGS sequence"/>
</dbReference>
<gene>
    <name evidence="1" type="ORF">SAMN04487995_0176</name>
</gene>